<dbReference type="AlphaFoldDB" id="A0AAV9INP2"/>
<accession>A0AAV9INP2</accession>
<sequence length="43" mass="4739">MNNSAEALFGVQPNKEELKKVLQVNAITLATYFAIIRATPFVS</sequence>
<gene>
    <name evidence="1" type="ORF">GAYE_SCF66G6865</name>
</gene>
<evidence type="ECO:0000313" key="2">
    <source>
        <dbReference type="Proteomes" id="UP001300502"/>
    </source>
</evidence>
<comment type="caution">
    <text evidence="1">The sequence shown here is derived from an EMBL/GenBank/DDBJ whole genome shotgun (WGS) entry which is preliminary data.</text>
</comment>
<dbReference type="EMBL" id="JANCYU010000071">
    <property type="protein sequence ID" value="KAK4528917.1"/>
    <property type="molecule type" value="Genomic_DNA"/>
</dbReference>
<protein>
    <submittedName>
        <fullName evidence="1">Uncharacterized protein</fullName>
    </submittedName>
</protein>
<keyword evidence="2" id="KW-1185">Reference proteome</keyword>
<proteinExistence type="predicted"/>
<name>A0AAV9INP2_9RHOD</name>
<evidence type="ECO:0000313" key="1">
    <source>
        <dbReference type="EMBL" id="KAK4528917.1"/>
    </source>
</evidence>
<reference evidence="1 2" key="1">
    <citation type="submission" date="2022-07" db="EMBL/GenBank/DDBJ databases">
        <title>Genome-wide signatures of adaptation to extreme environments.</title>
        <authorList>
            <person name="Cho C.H."/>
            <person name="Yoon H.S."/>
        </authorList>
    </citation>
    <scope>NUCLEOTIDE SEQUENCE [LARGE SCALE GENOMIC DNA]</scope>
    <source>
        <strain evidence="1 2">108.79 E11</strain>
    </source>
</reference>
<dbReference type="Proteomes" id="UP001300502">
    <property type="component" value="Unassembled WGS sequence"/>
</dbReference>
<organism evidence="1 2">
    <name type="scientific">Galdieria yellowstonensis</name>
    <dbReference type="NCBI Taxonomy" id="3028027"/>
    <lineage>
        <taxon>Eukaryota</taxon>
        <taxon>Rhodophyta</taxon>
        <taxon>Bangiophyceae</taxon>
        <taxon>Galdieriales</taxon>
        <taxon>Galdieriaceae</taxon>
        <taxon>Galdieria</taxon>
    </lineage>
</organism>